<dbReference type="Gene3D" id="3.40.140.10">
    <property type="entry name" value="Cytidine Deaminase, domain 2"/>
    <property type="match status" value="1"/>
</dbReference>
<protein>
    <submittedName>
        <fullName evidence="8">DNA replication and repair protein RadC</fullName>
    </submittedName>
</protein>
<dbReference type="InterPro" id="IPR037518">
    <property type="entry name" value="MPN"/>
</dbReference>
<feature type="domain" description="MPN" evidence="7">
    <location>
        <begin position="117"/>
        <end position="239"/>
    </location>
</feature>
<dbReference type="InterPro" id="IPR001405">
    <property type="entry name" value="UPF0758"/>
</dbReference>
<dbReference type="Pfam" id="PF20582">
    <property type="entry name" value="UPF0758_N"/>
    <property type="match status" value="1"/>
</dbReference>
<organism evidence="8 9">
    <name type="scientific">Mycetohabitans endofungorum</name>
    <dbReference type="NCBI Taxonomy" id="417203"/>
    <lineage>
        <taxon>Bacteria</taxon>
        <taxon>Pseudomonadati</taxon>
        <taxon>Pseudomonadota</taxon>
        <taxon>Betaproteobacteria</taxon>
        <taxon>Burkholderiales</taxon>
        <taxon>Burkholderiaceae</taxon>
        <taxon>Mycetohabitans</taxon>
    </lineage>
</organism>
<evidence type="ECO:0000256" key="5">
    <source>
        <dbReference type="ARBA" id="ARBA00023049"/>
    </source>
</evidence>
<sequence>MQSGTDDSTTRRHVPIPIRQWPEHERPRERLFVAGASALTDAELIALYLGSGSRGRDAVGLGQQLLARFGSLRGLFSASHDELIQVTGIGPAKIARLQAATEIARRALGEQSREQATLDRPEIVEDYLRLMIGTRPYEVFVCLFLDTRLRMIHAEELSRGSLSHAAVYPREVVRRALQTNAAALIIAHNHPSGAAQPSAADLSMTRTLKNTLCLMDIKLLDHFIVTSDTILSLARHGLL</sequence>
<dbReference type="RefSeq" id="WP_104076088.1">
    <property type="nucleotide sequence ID" value="NZ_CP062178.1"/>
</dbReference>
<comment type="caution">
    <text evidence="8">The sequence shown here is derived from an EMBL/GenBank/DDBJ whole genome shotgun (WGS) entry which is preliminary data.</text>
</comment>
<keyword evidence="4" id="KW-0862">Zinc</keyword>
<proteinExistence type="inferred from homology"/>
<dbReference type="CDD" id="cd08071">
    <property type="entry name" value="MPN_DUF2466"/>
    <property type="match status" value="1"/>
</dbReference>
<evidence type="ECO:0000256" key="3">
    <source>
        <dbReference type="ARBA" id="ARBA00022801"/>
    </source>
</evidence>
<evidence type="ECO:0000256" key="6">
    <source>
        <dbReference type="RuleBase" id="RU003797"/>
    </source>
</evidence>
<dbReference type="PROSITE" id="PS01302">
    <property type="entry name" value="UPF0758"/>
    <property type="match status" value="1"/>
</dbReference>
<keyword evidence="5" id="KW-0482">Metalloprotease</keyword>
<dbReference type="PROSITE" id="PS50249">
    <property type="entry name" value="MPN"/>
    <property type="match status" value="1"/>
</dbReference>
<dbReference type="SUPFAM" id="SSF47781">
    <property type="entry name" value="RuvA domain 2-like"/>
    <property type="match status" value="1"/>
</dbReference>
<dbReference type="GO" id="GO:0006508">
    <property type="term" value="P:proteolysis"/>
    <property type="evidence" value="ECO:0007669"/>
    <property type="project" value="UniProtKB-KW"/>
</dbReference>
<evidence type="ECO:0000313" key="8">
    <source>
        <dbReference type="EMBL" id="PPB84967.1"/>
    </source>
</evidence>
<dbReference type="NCBIfam" id="NF000642">
    <property type="entry name" value="PRK00024.1"/>
    <property type="match status" value="1"/>
</dbReference>
<name>A0A2P5KE22_9BURK</name>
<keyword evidence="3" id="KW-0378">Hydrolase</keyword>
<dbReference type="OrthoDB" id="9804482at2"/>
<dbReference type="GO" id="GO:0008237">
    <property type="term" value="F:metallopeptidase activity"/>
    <property type="evidence" value="ECO:0007669"/>
    <property type="project" value="UniProtKB-KW"/>
</dbReference>
<dbReference type="GO" id="GO:0046872">
    <property type="term" value="F:metal ion binding"/>
    <property type="evidence" value="ECO:0007669"/>
    <property type="project" value="UniProtKB-KW"/>
</dbReference>
<dbReference type="EMBL" id="PRDW01000001">
    <property type="protein sequence ID" value="PPB84967.1"/>
    <property type="molecule type" value="Genomic_DNA"/>
</dbReference>
<dbReference type="PANTHER" id="PTHR30471">
    <property type="entry name" value="DNA REPAIR PROTEIN RADC"/>
    <property type="match status" value="1"/>
</dbReference>
<comment type="similarity">
    <text evidence="6">Belongs to the UPF0758 family.</text>
</comment>
<dbReference type="InterPro" id="IPR046778">
    <property type="entry name" value="UPF0758_N"/>
</dbReference>
<dbReference type="InterPro" id="IPR025657">
    <property type="entry name" value="RadC_JAB"/>
</dbReference>
<dbReference type="InterPro" id="IPR010994">
    <property type="entry name" value="RuvA_2-like"/>
</dbReference>
<gene>
    <name evidence="8" type="ORF">B0O95_10148</name>
</gene>
<keyword evidence="2" id="KW-0479">Metal-binding</keyword>
<dbReference type="AlphaFoldDB" id="A0A2P5KE22"/>
<dbReference type="InterPro" id="IPR020891">
    <property type="entry name" value="UPF0758_CS"/>
</dbReference>
<dbReference type="SUPFAM" id="SSF102712">
    <property type="entry name" value="JAB1/MPN domain"/>
    <property type="match status" value="1"/>
</dbReference>
<evidence type="ECO:0000259" key="7">
    <source>
        <dbReference type="PROSITE" id="PS50249"/>
    </source>
</evidence>
<dbReference type="PANTHER" id="PTHR30471:SF3">
    <property type="entry name" value="UPF0758 PROTEIN YEES-RELATED"/>
    <property type="match status" value="1"/>
</dbReference>
<dbReference type="NCBIfam" id="TIGR00608">
    <property type="entry name" value="radc"/>
    <property type="match status" value="1"/>
</dbReference>
<evidence type="ECO:0000256" key="4">
    <source>
        <dbReference type="ARBA" id="ARBA00022833"/>
    </source>
</evidence>
<reference evidence="8 9" key="1">
    <citation type="submission" date="2018-01" db="EMBL/GenBank/DDBJ databases">
        <title>Genomic Encyclopedia of Type Strains, Phase III (KMG-III): the genomes of soil and plant-associated and newly described type strains.</title>
        <authorList>
            <person name="Whitman W."/>
        </authorList>
    </citation>
    <scope>NUCLEOTIDE SEQUENCE [LARGE SCALE GENOMIC DNA]</scope>
    <source>
        <strain evidence="8 9">HKI456</strain>
    </source>
</reference>
<evidence type="ECO:0000256" key="1">
    <source>
        <dbReference type="ARBA" id="ARBA00022670"/>
    </source>
</evidence>
<keyword evidence="1" id="KW-0645">Protease</keyword>
<evidence type="ECO:0000313" key="9">
    <source>
        <dbReference type="Proteomes" id="UP000243096"/>
    </source>
</evidence>
<dbReference type="Pfam" id="PF04002">
    <property type="entry name" value="RadC"/>
    <property type="match status" value="1"/>
</dbReference>
<dbReference type="Proteomes" id="UP000243096">
    <property type="component" value="Unassembled WGS sequence"/>
</dbReference>
<dbReference type="Gene3D" id="1.10.150.20">
    <property type="entry name" value="5' to 3' exonuclease, C-terminal subdomain"/>
    <property type="match status" value="1"/>
</dbReference>
<evidence type="ECO:0000256" key="2">
    <source>
        <dbReference type="ARBA" id="ARBA00022723"/>
    </source>
</evidence>
<accession>A0A2P5KE22</accession>
<keyword evidence="9" id="KW-1185">Reference proteome</keyword>